<dbReference type="AlphaFoldDB" id="A0A8J7TK70"/>
<keyword evidence="3" id="KW-0808">Transferase</keyword>
<dbReference type="FunFam" id="1.10.510.10:FF:000021">
    <property type="entry name" value="Serine/threonine protein kinase"/>
    <property type="match status" value="1"/>
</dbReference>
<evidence type="ECO:0000313" key="10">
    <source>
        <dbReference type="EMBL" id="MBN8659560.1"/>
    </source>
</evidence>
<evidence type="ECO:0000256" key="3">
    <source>
        <dbReference type="ARBA" id="ARBA00022679"/>
    </source>
</evidence>
<dbReference type="GO" id="GO:0005524">
    <property type="term" value="F:ATP binding"/>
    <property type="evidence" value="ECO:0007669"/>
    <property type="project" value="UniProtKB-UniRule"/>
</dbReference>
<comment type="caution">
    <text evidence="10">The sequence shown here is derived from an EMBL/GenBank/DDBJ whole genome shotgun (WGS) entry which is preliminary data.</text>
</comment>
<evidence type="ECO:0000256" key="5">
    <source>
        <dbReference type="ARBA" id="ARBA00022777"/>
    </source>
</evidence>
<dbReference type="Proteomes" id="UP000664277">
    <property type="component" value="Unassembled WGS sequence"/>
</dbReference>
<dbReference type="PROSITE" id="PS00108">
    <property type="entry name" value="PROTEIN_KINASE_ST"/>
    <property type="match status" value="1"/>
</dbReference>
<dbReference type="PROSITE" id="PS50011">
    <property type="entry name" value="PROTEIN_KINASE_DOM"/>
    <property type="match status" value="1"/>
</dbReference>
<keyword evidence="4 7" id="KW-0547">Nucleotide-binding</keyword>
<dbReference type="PANTHER" id="PTHR43289">
    <property type="entry name" value="MITOGEN-ACTIVATED PROTEIN KINASE KINASE KINASE 20-RELATED"/>
    <property type="match status" value="1"/>
</dbReference>
<dbReference type="SUPFAM" id="SSF56112">
    <property type="entry name" value="Protein kinase-like (PK-like)"/>
    <property type="match status" value="1"/>
</dbReference>
<dbReference type="CDD" id="cd14014">
    <property type="entry name" value="STKc_PknB_like"/>
    <property type="match status" value="1"/>
</dbReference>
<dbReference type="Pfam" id="PF00069">
    <property type="entry name" value="Pkinase"/>
    <property type="match status" value="1"/>
</dbReference>
<feature type="region of interest" description="Disordered" evidence="8">
    <location>
        <begin position="330"/>
        <end position="403"/>
    </location>
</feature>
<evidence type="ECO:0000256" key="8">
    <source>
        <dbReference type="SAM" id="MobiDB-lite"/>
    </source>
</evidence>
<keyword evidence="2 10" id="KW-0723">Serine/threonine-protein kinase</keyword>
<protein>
    <recommendedName>
        <fullName evidence="1">non-specific serine/threonine protein kinase</fullName>
        <ecNumber evidence="1">2.7.11.1</ecNumber>
    </recommendedName>
</protein>
<dbReference type="SMART" id="SM00220">
    <property type="entry name" value="S_TKc"/>
    <property type="match status" value="1"/>
</dbReference>
<evidence type="ECO:0000256" key="4">
    <source>
        <dbReference type="ARBA" id="ARBA00022741"/>
    </source>
</evidence>
<dbReference type="Gene3D" id="1.10.510.10">
    <property type="entry name" value="Transferase(Phosphotransferase) domain 1"/>
    <property type="match status" value="1"/>
</dbReference>
<dbReference type="Gene3D" id="3.30.200.20">
    <property type="entry name" value="Phosphorylase Kinase, domain 1"/>
    <property type="match status" value="1"/>
</dbReference>
<sequence>MFLQKDELLGTILNDRYRVIEEVGRGGMSVVYRGLHEMMDRTVAIKMLQAQHVTDQLSIKRFQQEAQAASHLQHPHVITVYDCGVVATGQPYIVMDFLEGDSLTDVIKRDNHIPFQRAVPIFAQACDALDHAHQKGVIHRDLKSSNIMLVEVEGRKDFVKVVDFGIAKLTNASGKMQQNLTQTGEIFGSPIYMSPEQCLGQTLDNRSDIYSMGAVLYEALTGLPPLMGDTIYATMKMHVSEMPEGFARARPDLRIPEQLEQITFKALAKKPEQRFQSMQEFRDALEQCMRTQFDTGAMPSLLSAPPSMGFSTIAPGSSKELEEFDLSGGLFGDDPPAASERTTFRRTETGTGHFSGAEGGGTTGRITSRSTRPPSSLSDTSARRTTGVRKPMTTDKKGSKGKPFKLTKPDWLTARNAAIGAVILLIPALITGVVMLLNQMGNDNPLLITKHYEGTLFYYAPPEQTDDGKEFPGLFLFKTLGNKSKMLKVDLSKFDITNYMASANQADIRVGARWDLKGPMGPNNSLVLEGGTYVQDASNQYEKARECIDSFFTSLRDNQKIEGLLRTAWDLTSERFQKEDMNLEDFVKKFQSEPNFKDSFRENFMPPGCLMIKEGGKSKVVFLVNGNYIANNDSAGNPVYYMVVVVLKENNWLIDKFENVTPEIWQKSLPN</sequence>
<evidence type="ECO:0000256" key="1">
    <source>
        <dbReference type="ARBA" id="ARBA00012513"/>
    </source>
</evidence>
<dbReference type="InterPro" id="IPR000719">
    <property type="entry name" value="Prot_kinase_dom"/>
</dbReference>
<dbReference type="InterPro" id="IPR008271">
    <property type="entry name" value="Ser/Thr_kinase_AS"/>
</dbReference>
<accession>A0A8J7TK70</accession>
<keyword evidence="6 7" id="KW-0067">ATP-binding</keyword>
<evidence type="ECO:0000256" key="2">
    <source>
        <dbReference type="ARBA" id="ARBA00022527"/>
    </source>
</evidence>
<dbReference type="PANTHER" id="PTHR43289:SF6">
    <property type="entry name" value="SERINE_THREONINE-PROTEIN KINASE NEKL-3"/>
    <property type="match status" value="1"/>
</dbReference>
<dbReference type="GO" id="GO:0004674">
    <property type="term" value="F:protein serine/threonine kinase activity"/>
    <property type="evidence" value="ECO:0007669"/>
    <property type="project" value="UniProtKB-KW"/>
</dbReference>
<evidence type="ECO:0000313" key="11">
    <source>
        <dbReference type="Proteomes" id="UP000664277"/>
    </source>
</evidence>
<evidence type="ECO:0000256" key="6">
    <source>
        <dbReference type="ARBA" id="ARBA00022840"/>
    </source>
</evidence>
<evidence type="ECO:0000259" key="9">
    <source>
        <dbReference type="PROSITE" id="PS50011"/>
    </source>
</evidence>
<dbReference type="InterPro" id="IPR017441">
    <property type="entry name" value="Protein_kinase_ATP_BS"/>
</dbReference>
<reference evidence="10" key="1">
    <citation type="submission" date="2021-02" db="EMBL/GenBank/DDBJ databases">
        <title>Genome-Resolved Metagenomics of a Microbial Community Performing Photosynthetic Biological Nutrient Removal.</title>
        <authorList>
            <person name="Mcdaniel E.A."/>
        </authorList>
    </citation>
    <scope>NUCLEOTIDE SEQUENCE</scope>
    <source>
        <strain evidence="10">UWPOB_OBS1</strain>
    </source>
</reference>
<dbReference type="EC" id="2.7.11.1" evidence="1"/>
<dbReference type="InterPro" id="IPR011009">
    <property type="entry name" value="Kinase-like_dom_sf"/>
</dbReference>
<feature type="domain" description="Protein kinase" evidence="9">
    <location>
        <begin position="17"/>
        <end position="286"/>
    </location>
</feature>
<name>A0A8J7TK70_9BACT</name>
<evidence type="ECO:0000256" key="7">
    <source>
        <dbReference type="PROSITE-ProRule" id="PRU10141"/>
    </source>
</evidence>
<dbReference type="EMBL" id="JAFLCK010000004">
    <property type="protein sequence ID" value="MBN8659560.1"/>
    <property type="molecule type" value="Genomic_DNA"/>
</dbReference>
<dbReference type="PROSITE" id="PS00107">
    <property type="entry name" value="PROTEIN_KINASE_ATP"/>
    <property type="match status" value="1"/>
</dbReference>
<organism evidence="10 11">
    <name type="scientific">Candidatus Obscuribacter phosphatis</name>
    <dbReference type="NCBI Taxonomy" id="1906157"/>
    <lineage>
        <taxon>Bacteria</taxon>
        <taxon>Bacillati</taxon>
        <taxon>Candidatus Melainabacteria</taxon>
        <taxon>Candidatus Obscuribacterales</taxon>
        <taxon>Candidatus Obscuribacteraceae</taxon>
        <taxon>Candidatus Obscuribacter</taxon>
    </lineage>
</organism>
<feature type="compositionally biased region" description="Low complexity" evidence="8">
    <location>
        <begin position="364"/>
        <end position="376"/>
    </location>
</feature>
<keyword evidence="5 10" id="KW-0418">Kinase</keyword>
<proteinExistence type="predicted"/>
<gene>
    <name evidence="10" type="ORF">J0M35_04305</name>
</gene>
<feature type="binding site" evidence="7">
    <location>
        <position position="46"/>
    </location>
    <ligand>
        <name>ATP</name>
        <dbReference type="ChEBI" id="CHEBI:30616"/>
    </ligand>
</feature>